<feature type="domain" description="CheC-like protein" evidence="9">
    <location>
        <begin position="42"/>
        <end position="77"/>
    </location>
</feature>
<feature type="compositionally biased region" description="Pro residues" evidence="7">
    <location>
        <begin position="244"/>
        <end position="262"/>
    </location>
</feature>
<keyword evidence="5" id="KW-0283">Flagellar rotation</keyword>
<comment type="caution">
    <text evidence="10">The sequence shown here is derived from an EMBL/GenBank/DDBJ whole genome shotgun (WGS) entry which is preliminary data.</text>
</comment>
<evidence type="ECO:0000256" key="7">
    <source>
        <dbReference type="SAM" id="MobiDB-lite"/>
    </source>
</evidence>
<dbReference type="Pfam" id="PF04509">
    <property type="entry name" value="CheC"/>
    <property type="match status" value="2"/>
</dbReference>
<dbReference type="InterPro" id="IPR036429">
    <property type="entry name" value="SpoA-like_sf"/>
</dbReference>
<evidence type="ECO:0000256" key="6">
    <source>
        <dbReference type="ARBA" id="ARBA00023136"/>
    </source>
</evidence>
<dbReference type="CDD" id="cd17907">
    <property type="entry name" value="FliY_FliN-Y"/>
    <property type="match status" value="1"/>
</dbReference>
<evidence type="ECO:0000256" key="2">
    <source>
        <dbReference type="ARBA" id="ARBA00009226"/>
    </source>
</evidence>
<name>A0ABT1YC84_9BACL</name>
<dbReference type="EMBL" id="JANQBD010000003">
    <property type="protein sequence ID" value="MCR8630803.1"/>
    <property type="molecule type" value="Genomic_DNA"/>
</dbReference>
<evidence type="ECO:0000256" key="1">
    <source>
        <dbReference type="ARBA" id="ARBA00004413"/>
    </source>
</evidence>
<evidence type="ECO:0000256" key="3">
    <source>
        <dbReference type="ARBA" id="ARBA00022475"/>
    </source>
</evidence>
<keyword evidence="4" id="KW-0145">Chemotaxis</keyword>
<dbReference type="SUPFAM" id="SSF103039">
    <property type="entry name" value="CheC-like"/>
    <property type="match status" value="1"/>
</dbReference>
<evidence type="ECO:0000313" key="11">
    <source>
        <dbReference type="Proteomes" id="UP001300012"/>
    </source>
</evidence>
<dbReference type="PRINTS" id="PR00956">
    <property type="entry name" value="FLGMOTORFLIN"/>
</dbReference>
<dbReference type="InterPro" id="IPR051469">
    <property type="entry name" value="FliN/MopA/SpaO"/>
</dbReference>
<dbReference type="Gene3D" id="2.30.330.10">
    <property type="entry name" value="SpoA-like"/>
    <property type="match status" value="1"/>
</dbReference>
<keyword evidence="6" id="KW-0472">Membrane</keyword>
<dbReference type="NCBIfam" id="NF005995">
    <property type="entry name" value="PRK08119.1"/>
    <property type="match status" value="1"/>
</dbReference>
<dbReference type="InterPro" id="IPR001543">
    <property type="entry name" value="FliN-like_C"/>
</dbReference>
<keyword evidence="10" id="KW-0282">Flagellum</keyword>
<comment type="subcellular location">
    <subcellularLocation>
        <location evidence="1">Cell membrane</location>
        <topology evidence="1">Peripheral membrane protein</topology>
        <orientation evidence="1">Cytoplasmic side</orientation>
    </subcellularLocation>
</comment>
<protein>
    <submittedName>
        <fullName evidence="10">Flagellar motor switch phosphatase FliY</fullName>
    </submittedName>
</protein>
<dbReference type="InterPro" id="IPR012826">
    <property type="entry name" value="FliN"/>
</dbReference>
<dbReference type="PANTHER" id="PTHR43484:SF1">
    <property type="entry name" value="FLAGELLAR MOTOR SWITCH PROTEIN FLIN"/>
    <property type="match status" value="1"/>
</dbReference>
<reference evidence="10 11" key="1">
    <citation type="submission" date="2022-08" db="EMBL/GenBank/DDBJ databases">
        <title>Paenibacillus endoradicis sp. nov., Paenibacillus radicibacter sp. nov and Paenibacillus pararadicis sp. nov., three cold-adapted plant growth-promoting bacteria isolated from root of Larix gmelinii in Great Khingan.</title>
        <authorList>
            <person name="Xue H."/>
        </authorList>
    </citation>
    <scope>NUCLEOTIDE SEQUENCE [LARGE SCALE GENOMIC DNA]</scope>
    <source>
        <strain evidence="10 11">N5-1-1-5</strain>
    </source>
</reference>
<proteinExistence type="inferred from homology"/>
<dbReference type="PANTHER" id="PTHR43484">
    <property type="match status" value="1"/>
</dbReference>
<organism evidence="10 11">
    <name type="scientific">Paenibacillus radicis</name>
    <name type="common">ex Xue et al. 2023</name>
    <dbReference type="NCBI Taxonomy" id="2972489"/>
    <lineage>
        <taxon>Bacteria</taxon>
        <taxon>Bacillati</taxon>
        <taxon>Bacillota</taxon>
        <taxon>Bacilli</taxon>
        <taxon>Bacillales</taxon>
        <taxon>Paenibacillaceae</taxon>
        <taxon>Paenibacillus</taxon>
    </lineage>
</organism>
<keyword evidence="10" id="KW-0969">Cilium</keyword>
<accession>A0ABT1YC84</accession>
<evidence type="ECO:0000256" key="4">
    <source>
        <dbReference type="ARBA" id="ARBA00022500"/>
    </source>
</evidence>
<gene>
    <name evidence="10" type="primary">fliY</name>
    <name evidence="10" type="ORF">NV381_06260</name>
</gene>
<keyword evidence="11" id="KW-1185">Reference proteome</keyword>
<dbReference type="Gene3D" id="3.40.1550.10">
    <property type="entry name" value="CheC-like"/>
    <property type="match status" value="1"/>
</dbReference>
<feature type="domain" description="Flagellar motor switch protein FliN-like C-terminal" evidence="8">
    <location>
        <begin position="353"/>
        <end position="423"/>
    </location>
</feature>
<sequence length="434" mass="47330">MTNNKDYLSQEEIDALLRQSSGDSFDNASGEVHIDDYLSSLEQDALGEIGNITFGSAATALSTLLGKKVDITTPKVSVIPREELVQEFPKPHVAVHVNYVDGFDGINLLVIKTRDAQVIADLMMGGDGTGQNIELSEIHISAVQEAMNQMMGSSATSMSTIFNRFVNISPPGIDILNLAEGEGASSLPPEDVFIKISFRLTIGDLIDSTIMQLLPVPFAKDMVSILMGGGDVVEETAAAAAPAAPTPPPAPVQQQPVAPPMHDPYAQPMYQQPMYQDPSMQPQQPMYQQPMYPPQQPMYQQPMYPPQQPMYQQPPAPAAYGAGPVRDVNVQPAQFTGFNTTQLTPAEDTNLNLLLDIPLKVTVELGRTHKVIKDILELSQGSIIELDKLAGEPVDILVNNKLIAKGEVVVIDENFGVRVTDIVNQWDRIQKLQY</sequence>
<dbReference type="InterPro" id="IPR028976">
    <property type="entry name" value="CheC-like_sf"/>
</dbReference>
<dbReference type="InterPro" id="IPR001172">
    <property type="entry name" value="FliN_T3SS_HrcQb"/>
</dbReference>
<evidence type="ECO:0000313" key="10">
    <source>
        <dbReference type="EMBL" id="MCR8630803.1"/>
    </source>
</evidence>
<comment type="similarity">
    <text evidence="2">Belongs to the FliN/MopA/SpaO family.</text>
</comment>
<dbReference type="NCBIfam" id="TIGR02480">
    <property type="entry name" value="fliN"/>
    <property type="match status" value="1"/>
</dbReference>
<feature type="domain" description="CheC-like protein" evidence="9">
    <location>
        <begin position="138"/>
        <end position="173"/>
    </location>
</feature>
<dbReference type="SUPFAM" id="SSF81995">
    <property type="entry name" value="beta-sandwich domain of Sec23/24"/>
    <property type="match status" value="1"/>
</dbReference>
<dbReference type="SUPFAM" id="SSF101801">
    <property type="entry name" value="Surface presentation of antigens (SPOA)"/>
    <property type="match status" value="1"/>
</dbReference>
<evidence type="ECO:0000259" key="9">
    <source>
        <dbReference type="Pfam" id="PF04509"/>
    </source>
</evidence>
<keyword evidence="3" id="KW-1003">Cell membrane</keyword>
<feature type="region of interest" description="Disordered" evidence="7">
    <location>
        <begin position="238"/>
        <end position="267"/>
    </location>
</feature>
<dbReference type="Proteomes" id="UP001300012">
    <property type="component" value="Unassembled WGS sequence"/>
</dbReference>
<evidence type="ECO:0000256" key="5">
    <source>
        <dbReference type="ARBA" id="ARBA00022779"/>
    </source>
</evidence>
<keyword evidence="10" id="KW-0966">Cell projection</keyword>
<dbReference type="RefSeq" id="WP_258212408.1">
    <property type="nucleotide sequence ID" value="NZ_JANQBD010000003.1"/>
</dbReference>
<dbReference type="InterPro" id="IPR007597">
    <property type="entry name" value="CheC"/>
</dbReference>
<evidence type="ECO:0000259" key="8">
    <source>
        <dbReference type="Pfam" id="PF01052"/>
    </source>
</evidence>
<dbReference type="Pfam" id="PF01052">
    <property type="entry name" value="FliMN_C"/>
    <property type="match status" value="1"/>
</dbReference>